<dbReference type="Gene3D" id="2.60.40.1080">
    <property type="match status" value="1"/>
</dbReference>
<dbReference type="InterPro" id="IPR058779">
    <property type="entry name" value="Ig_NUP210_13th"/>
</dbReference>
<dbReference type="Proteomes" id="UP000492821">
    <property type="component" value="Unassembled WGS sequence"/>
</dbReference>
<comment type="similarity">
    <text evidence="2">Belongs to the NUP210 family.</text>
</comment>
<dbReference type="InterPro" id="IPR055096">
    <property type="entry name" value="Ig_NUP210_1st"/>
</dbReference>
<dbReference type="InterPro" id="IPR055099">
    <property type="entry name" value="Ig_NUP210_7th"/>
</dbReference>
<dbReference type="Pfam" id="PF24902">
    <property type="entry name" value="Ig_NUP210_9th"/>
    <property type="match status" value="1"/>
</dbReference>
<evidence type="ECO:0000256" key="5">
    <source>
        <dbReference type="ARBA" id="ARBA00022989"/>
    </source>
</evidence>
<evidence type="ECO:0000259" key="16">
    <source>
        <dbReference type="Pfam" id="PF22969"/>
    </source>
</evidence>
<reference evidence="21" key="1">
    <citation type="journal article" date="2013" name="Genetics">
        <title>The draft genome and transcriptome of Panagrellus redivivus are shaped by the harsh demands of a free-living lifestyle.</title>
        <authorList>
            <person name="Srinivasan J."/>
            <person name="Dillman A.R."/>
            <person name="Macchietto M.G."/>
            <person name="Heikkinen L."/>
            <person name="Lakso M."/>
            <person name="Fracchia K.M."/>
            <person name="Antoshechkin I."/>
            <person name="Mortazavi A."/>
            <person name="Wong G."/>
            <person name="Sternberg P.W."/>
        </authorList>
    </citation>
    <scope>NUCLEOTIDE SEQUENCE [LARGE SCALE GENOMIC DNA]</scope>
    <source>
        <strain evidence="21">MT8872</strain>
    </source>
</reference>
<organism evidence="21 22">
    <name type="scientific">Panagrellus redivivus</name>
    <name type="common">Microworm</name>
    <dbReference type="NCBI Taxonomy" id="6233"/>
    <lineage>
        <taxon>Eukaryota</taxon>
        <taxon>Metazoa</taxon>
        <taxon>Ecdysozoa</taxon>
        <taxon>Nematoda</taxon>
        <taxon>Chromadorea</taxon>
        <taxon>Rhabditida</taxon>
        <taxon>Tylenchina</taxon>
        <taxon>Panagrolaimomorpha</taxon>
        <taxon>Panagrolaimoidea</taxon>
        <taxon>Panagrolaimidae</taxon>
        <taxon>Panagrellus</taxon>
    </lineage>
</organism>
<dbReference type="GO" id="GO:0031965">
    <property type="term" value="C:nuclear membrane"/>
    <property type="evidence" value="ECO:0007669"/>
    <property type="project" value="UniProtKB-SubCell"/>
</dbReference>
<proteinExistence type="inferred from homology"/>
<feature type="domain" description="NUP210 Ig-like" evidence="12">
    <location>
        <begin position="1315"/>
        <end position="1412"/>
    </location>
</feature>
<evidence type="ECO:0000256" key="6">
    <source>
        <dbReference type="ARBA" id="ARBA00023136"/>
    </source>
</evidence>
<evidence type="ECO:0000259" key="11">
    <source>
        <dbReference type="Pfam" id="PF22957"/>
    </source>
</evidence>
<dbReference type="InterPro" id="IPR008964">
    <property type="entry name" value="Invasin/intimin_cell_adhesion"/>
</dbReference>
<evidence type="ECO:0000259" key="14">
    <source>
        <dbReference type="Pfam" id="PF22963"/>
    </source>
</evidence>
<evidence type="ECO:0000256" key="9">
    <source>
        <dbReference type="SAM" id="Phobius"/>
    </source>
</evidence>
<evidence type="ECO:0000259" key="12">
    <source>
        <dbReference type="Pfam" id="PF22959"/>
    </source>
</evidence>
<protein>
    <submittedName>
        <fullName evidence="22">Nuclear pore membrane glycoprotein</fullName>
    </submittedName>
</protein>
<dbReference type="Pfam" id="PF24935">
    <property type="entry name" value="Ig_NUP210_6th"/>
    <property type="match status" value="1"/>
</dbReference>
<evidence type="ECO:0000256" key="4">
    <source>
        <dbReference type="ARBA" id="ARBA00022729"/>
    </source>
</evidence>
<evidence type="ECO:0000256" key="3">
    <source>
        <dbReference type="ARBA" id="ARBA00022692"/>
    </source>
</evidence>
<feature type="domain" description="NUP210 Ig-like" evidence="17">
    <location>
        <begin position="849"/>
        <end position="918"/>
    </location>
</feature>
<evidence type="ECO:0000313" key="21">
    <source>
        <dbReference type="Proteomes" id="UP000492821"/>
    </source>
</evidence>
<feature type="domain" description="NUP210 fourth Ig-like" evidence="19">
    <location>
        <begin position="343"/>
        <end position="420"/>
    </location>
</feature>
<keyword evidence="21" id="KW-1185">Reference proteome</keyword>
<dbReference type="WBParaSite" id="Pan_g3437.t1">
    <property type="protein sequence ID" value="Pan_g3437.t1"/>
    <property type="gene ID" value="Pan_g3437"/>
</dbReference>
<dbReference type="Pfam" id="PF22963">
    <property type="entry name" value="Ig_NUP210_3rd"/>
    <property type="match status" value="1"/>
</dbReference>
<dbReference type="InterPro" id="IPR055097">
    <property type="entry name" value="Ig_NUP210_2nd"/>
</dbReference>
<evidence type="ECO:0000259" key="19">
    <source>
        <dbReference type="Pfam" id="PF24991"/>
    </source>
</evidence>
<dbReference type="Pfam" id="PF24991">
    <property type="entry name" value="Ig_NUP210_4th"/>
    <property type="match status" value="1"/>
</dbReference>
<dbReference type="Pfam" id="PF22959">
    <property type="entry name" value="Ig_NUP210_15th"/>
    <property type="match status" value="1"/>
</dbReference>
<feature type="domain" description="NUP210 Ig-like" evidence="14">
    <location>
        <begin position="239"/>
        <end position="333"/>
    </location>
</feature>
<dbReference type="InterPro" id="IPR055095">
    <property type="entry name" value="NUP210_Ig_C"/>
</dbReference>
<keyword evidence="8" id="KW-0539">Nucleus</keyword>
<feature type="domain" description="NUP210 Ig-like" evidence="16">
    <location>
        <begin position="129"/>
        <end position="229"/>
    </location>
</feature>
<dbReference type="GO" id="GO:0005643">
    <property type="term" value="C:nuclear pore"/>
    <property type="evidence" value="ECO:0007669"/>
    <property type="project" value="TreeGrafter"/>
</dbReference>
<dbReference type="InterPro" id="IPR056898">
    <property type="entry name" value="Ig_NUP210_6th"/>
</dbReference>
<feature type="domain" description="NUP210 Ig-like" evidence="20">
    <location>
        <begin position="1111"/>
        <end position="1226"/>
    </location>
</feature>
<dbReference type="InterPro" id="IPR045197">
    <property type="entry name" value="NUP210-like"/>
</dbReference>
<evidence type="ECO:0000259" key="20">
    <source>
        <dbReference type="Pfam" id="PF26181"/>
    </source>
</evidence>
<dbReference type="Pfam" id="PF22962">
    <property type="entry name" value="Ig_NUP210_7th"/>
    <property type="match status" value="1"/>
</dbReference>
<evidence type="ECO:0000259" key="17">
    <source>
        <dbReference type="Pfam" id="PF24902"/>
    </source>
</evidence>
<evidence type="ECO:0000256" key="8">
    <source>
        <dbReference type="ARBA" id="ARBA00023242"/>
    </source>
</evidence>
<keyword evidence="3 9" id="KW-0812">Transmembrane</keyword>
<sequence>MGALFESPGGGAIALLIGLFLVGFAEASSGYKLNVPRVLLPYHPTTQASYTLEVTGGGCFHWRSTRPEIVSVEPLNDADGCADRAIVTSKTVYEEEQSSVIIAENKGAAVSLSCVVIVDVIDRIAISTVSSVLFVDAAPAQMVVEAINKDGHRFFNLTDIPFDWFFEYPDGGKPVRIVPFAQSKYEAPVAIQRLEFNKQRGFVVLVEGVSTGFARLTAKFAEPHFSAIASDTIDLSVVANVILNPSHDIYLPVHASVRFGATIIKQNGNEDVILPSPDYHIALNNPSVASLDTSTSTVTAVSTGRTEVILIDRHVKPKSGIKPQSAHIHVSEPDAIVFTIDKGNVWYIQSGIEYKINVRLQDTRGNYMYITDNMVFQTSLPTDHFTIIEASPNGNYFHVRATKTGVVTLKSTFTEIQTATGPHRLSSAITGEQVVTISDKLEVKPYIVAFPHHPTKPYVYQLTATGGTGSYRWSTSDTKIAAVDESRGRLTSGALGHTVVRVEDVFNVAHFALVQVYVLESAELRFGESHVEAEVGDKLILNVRMSGLDPSSGKLIPFSDCRNTGFGVTVGDVAVFKKDRAASQRPEFGGCATIPLVAQTSGDTTVKLVLDQYNDEITISAFPPLQLSLSHDLLLATGSEYHVDYTGGPRPWILDQTKHFTDAETPVKTVTVANEGNTYALKCGSALGEAQVTVKIGNRKSSKNPLPVVSTAKISVCCAQPQRIALTTKPGASAKNIPSCPAFTHSVYHSRPAALQLVAWGVCGDNKDAEERLFDSLSAVKVKYSVAQTTLLSVKGLGVDEKQPSRHLATAVPKSQPGTAKITAEATFGKQPFKASLILNLVDHAVALPPSLVLWNAKSVRGTSVLSGGSGHFWVDADSVAEHVSAHVIAADGQAVLELHPTNQGLVKVPVFDLCIEGSRFDVAVKVTDVTAIRIQGPELVEVGATVPLTIEVLDVEGHPFSIEDVKMMELNIDYSREVADLRANDLLSYDLKGTSVGIGAISAKVRSSTGQVVRSVPHQVQVFAPLRLLPSVVTLIPESVFQFEILGGPQAQQADVQFILNTSGIATVAQNGLITSNLNLGETAVTAAVTTGGSAKHIVTQDSAQIRVVSLAGIRIVVSSVIVEAGDRIWATIHGLDDAETPFAFGGAEYPLTVQWKLSSKDNLVFESPLTEIIDEEISNRFTAYFYAQKAGLVRLEAVVNVHKRSAKHFAHGATVFKDTIQLTVQDSLRLPSTAPKALLLTPSTSLELSANRPSQHVSYKLAKSSIATLVGRDHNILQTGPSEGSLPLQITHRGSAFNETAFVTVDVLNVYSLHLTLEHSLISAGASSVAVLPQGITVRVRASFRDQRGRVFDAAANTLRFRPHRFDLTDIVAKDANRTLDITLKRAGETVIRVWDPTNPRVSAFVRLPVGDVLSPIHVRDFFVGDLVCFDSPVGSSITWSTTGSSNRILRFIQGNAGRAVLNSAGDTSVFAKLNPAGQNATTFAAINVHSPDVLVFAYEPKLVSNIAGKPILFPVRFGAKANETLNNVHGCFADELSSFADVRPPFDCTVALRGSAISGVTGATLFAAKPVFDEKLGSYACRLRDQPFDVPSHQQLELDGAELVISATWVEAPQASVSVAVPFFPRFTVHDSEILLNNLGDDTAILSITAVPGLEASIRVEPCAGNMLTIERIADPLVDTAKGAEPVTIVGNMHFKVILNVNSAALWAERTSGCELTITSVLTEQADPIPVNIKLHGDVAKAAIIAYRHNGILGFFTYAWEQFFPFVATIILAISAFMLFFTYRRATASTADISYYPSDRIGGQNVSYSFSGVKPLFTSTPENSGPAPAIAECLASKFRNRSPHRAGVTEKLFEEQSSLNTSIGSSMDPNSWTNDTRLGVLNRRYR</sequence>
<dbReference type="Pfam" id="PF22967">
    <property type="entry name" value="Ig_NUP210_1st"/>
    <property type="match status" value="1"/>
</dbReference>
<dbReference type="InterPro" id="IPR055094">
    <property type="entry name" value="NUP210_Ig15"/>
</dbReference>
<dbReference type="PANTHER" id="PTHR23019">
    <property type="entry name" value="NUCLEAR PORE MEMBRANE GLYCOPROTEIN GP210-RELATED"/>
    <property type="match status" value="1"/>
</dbReference>
<feature type="signal peptide" evidence="10">
    <location>
        <begin position="1"/>
        <end position="27"/>
    </location>
</feature>
<evidence type="ECO:0000259" key="13">
    <source>
        <dbReference type="Pfam" id="PF22962"/>
    </source>
</evidence>
<evidence type="ECO:0000313" key="22">
    <source>
        <dbReference type="WBParaSite" id="Pan_g3437.t1"/>
    </source>
</evidence>
<keyword evidence="5 9" id="KW-1133">Transmembrane helix</keyword>
<comment type="subcellular location">
    <subcellularLocation>
        <location evidence="1">Nucleus membrane</location>
        <topology evidence="1">Single-pass membrane protein</topology>
    </subcellularLocation>
</comment>
<feature type="domain" description="NUP210 Ig-like" evidence="18">
    <location>
        <begin position="525"/>
        <end position="607"/>
    </location>
</feature>
<dbReference type="InterPro" id="IPR056897">
    <property type="entry name" value="Ig_NUP210_4th"/>
</dbReference>
<dbReference type="InterPro" id="IPR055098">
    <property type="entry name" value="Ig_NUP210_3rd"/>
</dbReference>
<keyword evidence="7" id="KW-0325">Glycoprotein</keyword>
<evidence type="ECO:0000256" key="2">
    <source>
        <dbReference type="ARBA" id="ARBA00007313"/>
    </source>
</evidence>
<dbReference type="Pfam" id="PF22969">
    <property type="entry name" value="Ig_NUP210_2nd"/>
    <property type="match status" value="1"/>
</dbReference>
<evidence type="ECO:0000256" key="7">
    <source>
        <dbReference type="ARBA" id="ARBA00023180"/>
    </source>
</evidence>
<dbReference type="Pfam" id="PF26182">
    <property type="entry name" value="Ig_NUP210_5th"/>
    <property type="match status" value="1"/>
</dbReference>
<reference evidence="22" key="2">
    <citation type="submission" date="2020-10" db="UniProtKB">
        <authorList>
            <consortium name="WormBaseParasite"/>
        </authorList>
    </citation>
    <scope>IDENTIFICATION</scope>
</reference>
<accession>A0A7E4VU03</accession>
<dbReference type="InterPro" id="IPR056899">
    <property type="entry name" value="Ig_NUP210_9th"/>
</dbReference>
<dbReference type="PANTHER" id="PTHR23019:SF0">
    <property type="entry name" value="NUCLEAR PORE MEMBRANE GLYCOPROTEIN 210"/>
    <property type="match status" value="1"/>
</dbReference>
<feature type="domain" description="NUP210 Ig-like" evidence="15">
    <location>
        <begin position="31"/>
        <end position="119"/>
    </location>
</feature>
<evidence type="ECO:0000256" key="10">
    <source>
        <dbReference type="SAM" id="SignalP"/>
    </source>
</evidence>
<evidence type="ECO:0000256" key="1">
    <source>
        <dbReference type="ARBA" id="ARBA00004590"/>
    </source>
</evidence>
<feature type="chain" id="PRO_5029015490" evidence="10">
    <location>
        <begin position="28"/>
        <end position="1889"/>
    </location>
</feature>
<dbReference type="Pfam" id="PF26181">
    <property type="entry name" value="Ig_NUP210_13th"/>
    <property type="match status" value="1"/>
</dbReference>
<evidence type="ECO:0000259" key="18">
    <source>
        <dbReference type="Pfam" id="PF24935"/>
    </source>
</evidence>
<evidence type="ECO:0000259" key="15">
    <source>
        <dbReference type="Pfam" id="PF22967"/>
    </source>
</evidence>
<dbReference type="SUPFAM" id="SSF49373">
    <property type="entry name" value="Invasin/intimin cell-adhesion fragments"/>
    <property type="match status" value="1"/>
</dbReference>
<keyword evidence="4 10" id="KW-0732">Signal</keyword>
<name>A0A7E4VU03_PANRE</name>
<keyword evidence="6 9" id="KW-0472">Membrane</keyword>
<feature type="domain" description="NUP210 Ig-like" evidence="13">
    <location>
        <begin position="629"/>
        <end position="719"/>
    </location>
</feature>
<dbReference type="Pfam" id="PF22957">
    <property type="entry name" value="NUP210_Ig"/>
    <property type="match status" value="1"/>
</dbReference>
<feature type="domain" description="NUP210 C-terminal Ig-like" evidence="11">
    <location>
        <begin position="1494"/>
        <end position="1661"/>
    </location>
</feature>
<feature type="transmembrane region" description="Helical" evidence="9">
    <location>
        <begin position="1766"/>
        <end position="1786"/>
    </location>
</feature>